<evidence type="ECO:0000313" key="1">
    <source>
        <dbReference type="EMBL" id="KAF9650033.1"/>
    </source>
</evidence>
<protein>
    <submittedName>
        <fullName evidence="1">Uncharacterized protein</fullName>
    </submittedName>
</protein>
<sequence>MVCKALPDTPSAAPRWSARCTANRKAPDIKPRETTPDTSTQVTTLIHSTMQSERYPLPFGWIKEFDQTSGRSFYVDTKANPPRSIWTHPYEDEEYLKAHPDVREKLDTGRFGGSDSNLLPPSFEESQRRHSSSSSQPQATTTSTAGSSGRKHRGPLGMLKDQVFGSKEERKAEKKRKEEDRARKEAQRQHIQQTNMARQQFYADQPHYSYGPATGAVPYGSGYGSHNRRPGGGIGLGLPLLGGLAGGLLLGELLDNDFGGYGGGGFGGFDGGFGDFGGGF</sequence>
<gene>
    <name evidence="1" type="ORF">BDM02DRAFT_1526754</name>
</gene>
<reference evidence="1" key="1">
    <citation type="submission" date="2019-10" db="EMBL/GenBank/DDBJ databases">
        <authorList>
            <consortium name="DOE Joint Genome Institute"/>
            <person name="Kuo A."/>
            <person name="Miyauchi S."/>
            <person name="Kiss E."/>
            <person name="Drula E."/>
            <person name="Kohler A."/>
            <person name="Sanchez-Garcia M."/>
            <person name="Andreopoulos B."/>
            <person name="Barry K.W."/>
            <person name="Bonito G."/>
            <person name="Buee M."/>
            <person name="Carver A."/>
            <person name="Chen C."/>
            <person name="Cichocki N."/>
            <person name="Clum A."/>
            <person name="Culley D."/>
            <person name="Crous P.W."/>
            <person name="Fauchery L."/>
            <person name="Girlanda M."/>
            <person name="Hayes R."/>
            <person name="Keri Z."/>
            <person name="Labutti K."/>
            <person name="Lipzen A."/>
            <person name="Lombard V."/>
            <person name="Magnuson J."/>
            <person name="Maillard F."/>
            <person name="Morin E."/>
            <person name="Murat C."/>
            <person name="Nolan M."/>
            <person name="Ohm R."/>
            <person name="Pangilinan J."/>
            <person name="Pereira M."/>
            <person name="Perotto S."/>
            <person name="Peter M."/>
            <person name="Riley R."/>
            <person name="Sitrit Y."/>
            <person name="Stielow B."/>
            <person name="Szollosi G."/>
            <person name="Zifcakova L."/>
            <person name="Stursova M."/>
            <person name="Spatafora J.W."/>
            <person name="Tedersoo L."/>
            <person name="Vaario L.-M."/>
            <person name="Yamada A."/>
            <person name="Yan M."/>
            <person name="Wang P."/>
            <person name="Xu J."/>
            <person name="Bruns T."/>
            <person name="Baldrian P."/>
            <person name="Vilgalys R."/>
            <person name="Henrissat B."/>
            <person name="Grigoriev I.V."/>
            <person name="Hibbett D."/>
            <person name="Nagy L.G."/>
            <person name="Martin F.M."/>
        </authorList>
    </citation>
    <scope>NUCLEOTIDE SEQUENCE</scope>
    <source>
        <strain evidence="1">P2</strain>
    </source>
</reference>
<organism evidence="1 2">
    <name type="scientific">Thelephora ganbajun</name>
    <name type="common">Ganba fungus</name>
    <dbReference type="NCBI Taxonomy" id="370292"/>
    <lineage>
        <taxon>Eukaryota</taxon>
        <taxon>Fungi</taxon>
        <taxon>Dikarya</taxon>
        <taxon>Basidiomycota</taxon>
        <taxon>Agaricomycotina</taxon>
        <taxon>Agaricomycetes</taxon>
        <taxon>Thelephorales</taxon>
        <taxon>Thelephoraceae</taxon>
        <taxon>Thelephora</taxon>
    </lineage>
</organism>
<accession>A0ACB6ZL32</accession>
<name>A0ACB6ZL32_THEGA</name>
<evidence type="ECO:0000313" key="2">
    <source>
        <dbReference type="Proteomes" id="UP000886501"/>
    </source>
</evidence>
<keyword evidence="2" id="KW-1185">Reference proteome</keyword>
<proteinExistence type="predicted"/>
<reference evidence="1" key="2">
    <citation type="journal article" date="2020" name="Nat. Commun.">
        <title>Large-scale genome sequencing of mycorrhizal fungi provides insights into the early evolution of symbiotic traits.</title>
        <authorList>
            <person name="Miyauchi S."/>
            <person name="Kiss E."/>
            <person name="Kuo A."/>
            <person name="Drula E."/>
            <person name="Kohler A."/>
            <person name="Sanchez-Garcia M."/>
            <person name="Morin E."/>
            <person name="Andreopoulos B."/>
            <person name="Barry K.W."/>
            <person name="Bonito G."/>
            <person name="Buee M."/>
            <person name="Carver A."/>
            <person name="Chen C."/>
            <person name="Cichocki N."/>
            <person name="Clum A."/>
            <person name="Culley D."/>
            <person name="Crous P.W."/>
            <person name="Fauchery L."/>
            <person name="Girlanda M."/>
            <person name="Hayes R.D."/>
            <person name="Keri Z."/>
            <person name="LaButti K."/>
            <person name="Lipzen A."/>
            <person name="Lombard V."/>
            <person name="Magnuson J."/>
            <person name="Maillard F."/>
            <person name="Murat C."/>
            <person name="Nolan M."/>
            <person name="Ohm R.A."/>
            <person name="Pangilinan J."/>
            <person name="Pereira M.F."/>
            <person name="Perotto S."/>
            <person name="Peter M."/>
            <person name="Pfister S."/>
            <person name="Riley R."/>
            <person name="Sitrit Y."/>
            <person name="Stielow J.B."/>
            <person name="Szollosi G."/>
            <person name="Zifcakova L."/>
            <person name="Stursova M."/>
            <person name="Spatafora J.W."/>
            <person name="Tedersoo L."/>
            <person name="Vaario L.M."/>
            <person name="Yamada A."/>
            <person name="Yan M."/>
            <person name="Wang P."/>
            <person name="Xu J."/>
            <person name="Bruns T."/>
            <person name="Baldrian P."/>
            <person name="Vilgalys R."/>
            <person name="Dunand C."/>
            <person name="Henrissat B."/>
            <person name="Grigoriev I.V."/>
            <person name="Hibbett D."/>
            <person name="Nagy L.G."/>
            <person name="Martin F.M."/>
        </authorList>
    </citation>
    <scope>NUCLEOTIDE SEQUENCE</scope>
    <source>
        <strain evidence="1">P2</strain>
    </source>
</reference>
<dbReference type="Proteomes" id="UP000886501">
    <property type="component" value="Unassembled WGS sequence"/>
</dbReference>
<comment type="caution">
    <text evidence="1">The sequence shown here is derived from an EMBL/GenBank/DDBJ whole genome shotgun (WGS) entry which is preliminary data.</text>
</comment>
<dbReference type="EMBL" id="MU117989">
    <property type="protein sequence ID" value="KAF9650033.1"/>
    <property type="molecule type" value="Genomic_DNA"/>
</dbReference>